<dbReference type="PROSITE" id="PS50977">
    <property type="entry name" value="HTH_TETR_2"/>
    <property type="match status" value="1"/>
</dbReference>
<dbReference type="Pfam" id="PF00440">
    <property type="entry name" value="TetR_N"/>
    <property type="match status" value="1"/>
</dbReference>
<proteinExistence type="predicted"/>
<feature type="domain" description="HTH tetR-type" evidence="3">
    <location>
        <begin position="13"/>
        <end position="73"/>
    </location>
</feature>
<dbReference type="RefSeq" id="WP_106214974.1">
    <property type="nucleotide sequence ID" value="NZ_PVZF01000015.1"/>
</dbReference>
<keyword evidence="1 2" id="KW-0238">DNA-binding</keyword>
<sequence length="220" mass="23586">MTFQRARTEEQREARRQAILEAAAAMLEEMPVADVSLNELSRRVGLAKSNVLRYFDSREGVLLELLTSATREWVGELSRALPALDPAAPLPSRAEQVADVVARTLSARRVLCDLVGAQGSVLEHNVTVDVVRHHKHVAHRLLAEVGELLRGVLPELGASADVVGFQVAVFAAALAPYSSPSAAVLAAYAADPGLAALHQELPDSLRQAVRTVLLGALPRT</sequence>
<evidence type="ECO:0000313" key="5">
    <source>
        <dbReference type="Proteomes" id="UP000238083"/>
    </source>
</evidence>
<dbReference type="InterPro" id="IPR041483">
    <property type="entry name" value="TetR_C_34"/>
</dbReference>
<organism evidence="4 5">
    <name type="scientific">Kineococcus rhizosphaerae</name>
    <dbReference type="NCBI Taxonomy" id="559628"/>
    <lineage>
        <taxon>Bacteria</taxon>
        <taxon>Bacillati</taxon>
        <taxon>Actinomycetota</taxon>
        <taxon>Actinomycetes</taxon>
        <taxon>Kineosporiales</taxon>
        <taxon>Kineosporiaceae</taxon>
        <taxon>Kineococcus</taxon>
    </lineage>
</organism>
<gene>
    <name evidence="4" type="ORF">CLV37_11548</name>
</gene>
<dbReference type="PANTHER" id="PTHR30055:SF226">
    <property type="entry name" value="HTH-TYPE TRANSCRIPTIONAL REGULATOR PKSA"/>
    <property type="match status" value="1"/>
</dbReference>
<evidence type="ECO:0000256" key="1">
    <source>
        <dbReference type="ARBA" id="ARBA00023125"/>
    </source>
</evidence>
<accession>A0A2T0QXV2</accession>
<evidence type="ECO:0000256" key="2">
    <source>
        <dbReference type="PROSITE-ProRule" id="PRU00335"/>
    </source>
</evidence>
<evidence type="ECO:0000259" key="3">
    <source>
        <dbReference type="PROSITE" id="PS50977"/>
    </source>
</evidence>
<dbReference type="EMBL" id="PVZF01000015">
    <property type="protein sequence ID" value="PRY10784.1"/>
    <property type="molecule type" value="Genomic_DNA"/>
</dbReference>
<dbReference type="PANTHER" id="PTHR30055">
    <property type="entry name" value="HTH-TYPE TRANSCRIPTIONAL REGULATOR RUTR"/>
    <property type="match status" value="1"/>
</dbReference>
<dbReference type="Proteomes" id="UP000238083">
    <property type="component" value="Unassembled WGS sequence"/>
</dbReference>
<dbReference type="Gene3D" id="1.10.357.10">
    <property type="entry name" value="Tetracycline Repressor, domain 2"/>
    <property type="match status" value="1"/>
</dbReference>
<dbReference type="InterPro" id="IPR001647">
    <property type="entry name" value="HTH_TetR"/>
</dbReference>
<dbReference type="OrthoDB" id="6637160at2"/>
<dbReference type="GO" id="GO:0000976">
    <property type="term" value="F:transcription cis-regulatory region binding"/>
    <property type="evidence" value="ECO:0007669"/>
    <property type="project" value="TreeGrafter"/>
</dbReference>
<dbReference type="InterPro" id="IPR050109">
    <property type="entry name" value="HTH-type_TetR-like_transc_reg"/>
</dbReference>
<dbReference type="AlphaFoldDB" id="A0A2T0QXV2"/>
<protein>
    <submittedName>
        <fullName evidence="4">TetR family transcriptional regulator</fullName>
    </submittedName>
</protein>
<dbReference type="GO" id="GO:0003700">
    <property type="term" value="F:DNA-binding transcription factor activity"/>
    <property type="evidence" value="ECO:0007669"/>
    <property type="project" value="TreeGrafter"/>
</dbReference>
<evidence type="ECO:0000313" key="4">
    <source>
        <dbReference type="EMBL" id="PRY10784.1"/>
    </source>
</evidence>
<keyword evidence="5" id="KW-1185">Reference proteome</keyword>
<reference evidence="4 5" key="1">
    <citation type="submission" date="2018-03" db="EMBL/GenBank/DDBJ databases">
        <title>Genomic Encyclopedia of Archaeal and Bacterial Type Strains, Phase II (KMG-II): from individual species to whole genera.</title>
        <authorList>
            <person name="Goeker M."/>
        </authorList>
    </citation>
    <scope>NUCLEOTIDE SEQUENCE [LARGE SCALE GENOMIC DNA]</scope>
    <source>
        <strain evidence="4 5">DSM 19711</strain>
    </source>
</reference>
<dbReference type="SUPFAM" id="SSF46689">
    <property type="entry name" value="Homeodomain-like"/>
    <property type="match status" value="1"/>
</dbReference>
<name>A0A2T0QXV2_9ACTN</name>
<dbReference type="InterPro" id="IPR009057">
    <property type="entry name" value="Homeodomain-like_sf"/>
</dbReference>
<feature type="DNA-binding region" description="H-T-H motif" evidence="2">
    <location>
        <begin position="36"/>
        <end position="55"/>
    </location>
</feature>
<comment type="caution">
    <text evidence="4">The sequence shown here is derived from an EMBL/GenBank/DDBJ whole genome shotgun (WGS) entry which is preliminary data.</text>
</comment>
<dbReference type="Pfam" id="PF17929">
    <property type="entry name" value="TetR_C_34"/>
    <property type="match status" value="1"/>
</dbReference>